<dbReference type="PANTHER" id="PTHR11530:SF11">
    <property type="entry name" value="D-ASPARTATE OXIDASE"/>
    <property type="match status" value="1"/>
</dbReference>
<evidence type="ECO:0000313" key="12">
    <source>
        <dbReference type="Proteomes" id="UP000655868"/>
    </source>
</evidence>
<dbReference type="EC" id="1.4.3.3" evidence="6"/>
<dbReference type="PIRSF" id="PIRSF000189">
    <property type="entry name" value="D-aa_oxidase"/>
    <property type="match status" value="1"/>
</dbReference>
<dbReference type="SUPFAM" id="SSF51971">
    <property type="entry name" value="Nucleotide-binding domain"/>
    <property type="match status" value="1"/>
</dbReference>
<name>A0A934U350_9NOCA</name>
<keyword evidence="5" id="KW-0560">Oxidoreductase</keyword>
<proteinExistence type="inferred from homology"/>
<feature type="binding site" evidence="9">
    <location>
        <position position="218"/>
    </location>
    <ligand>
        <name>D-dopa</name>
        <dbReference type="ChEBI" id="CHEBI:149689"/>
    </ligand>
</feature>
<evidence type="ECO:0000256" key="4">
    <source>
        <dbReference type="ARBA" id="ARBA00022827"/>
    </source>
</evidence>
<keyword evidence="12" id="KW-1185">Reference proteome</keyword>
<dbReference type="SUPFAM" id="SSF54373">
    <property type="entry name" value="FAD-linked reductases, C-terminal domain"/>
    <property type="match status" value="1"/>
</dbReference>
<gene>
    <name evidence="11" type="ORF">JGU71_07005</name>
</gene>
<evidence type="ECO:0000256" key="2">
    <source>
        <dbReference type="ARBA" id="ARBA00006730"/>
    </source>
</evidence>
<keyword evidence="3" id="KW-0285">Flavoprotein</keyword>
<evidence type="ECO:0000256" key="1">
    <source>
        <dbReference type="ARBA" id="ARBA00001974"/>
    </source>
</evidence>
<dbReference type="Proteomes" id="UP000655868">
    <property type="component" value="Unassembled WGS sequence"/>
</dbReference>
<dbReference type="AlphaFoldDB" id="A0A934U350"/>
<dbReference type="InterPro" id="IPR006076">
    <property type="entry name" value="FAD-dep_OxRdtase"/>
</dbReference>
<evidence type="ECO:0000256" key="3">
    <source>
        <dbReference type="ARBA" id="ARBA00022630"/>
    </source>
</evidence>
<evidence type="ECO:0000259" key="10">
    <source>
        <dbReference type="Pfam" id="PF01266"/>
    </source>
</evidence>
<feature type="binding site" evidence="9">
    <location>
        <begin position="37"/>
        <end position="38"/>
    </location>
    <ligand>
        <name>FAD</name>
        <dbReference type="ChEBI" id="CHEBI:57692"/>
    </ligand>
</feature>
<dbReference type="PANTHER" id="PTHR11530">
    <property type="entry name" value="D-AMINO ACID OXIDASE"/>
    <property type="match status" value="1"/>
</dbReference>
<sequence length="326" mass="34181">MTATDVADVVVVGAGVIGLTSALALAQSGLRVAVVADRLPADTVSAIAAAIWEPYDAYPKDLVLRWSVESLARFTELAADPDTGVAQREGVVLQRVPGRTAWWAGDVVAARAARPDELVDGAVSGEVCTVPVIVMPIYLEWLLASCVREGVVFEWRSLKSLDDVGHGDCPIVVAAGLVAGELTGDTRLVPVRGQIVRVANPGLTRWYIDEDNARGCTYVIPRADDVICGGTNEPGVTDRTPDSAVAQSILAAASKLEPRLVDAAVLADVVGLRPGRDEVRLDVGEHAGRRVVHSYGHGGAGVTTSWGVAGDVVRLVSEGRAGVTER</sequence>
<dbReference type="GO" id="GO:0005737">
    <property type="term" value="C:cytoplasm"/>
    <property type="evidence" value="ECO:0007669"/>
    <property type="project" value="TreeGrafter"/>
</dbReference>
<keyword evidence="4 9" id="KW-0274">FAD</keyword>
<dbReference type="GO" id="GO:0003884">
    <property type="term" value="F:D-amino-acid oxidase activity"/>
    <property type="evidence" value="ECO:0007669"/>
    <property type="project" value="UniProtKB-EC"/>
</dbReference>
<dbReference type="GO" id="GO:0071949">
    <property type="term" value="F:FAD binding"/>
    <property type="evidence" value="ECO:0007669"/>
    <property type="project" value="InterPro"/>
</dbReference>
<dbReference type="Pfam" id="PF01266">
    <property type="entry name" value="DAO"/>
    <property type="match status" value="1"/>
</dbReference>
<comment type="caution">
    <text evidence="11">The sequence shown here is derived from an EMBL/GenBank/DDBJ whole genome shotgun (WGS) entry which is preliminary data.</text>
</comment>
<feature type="domain" description="FAD dependent oxidoreductase" evidence="10">
    <location>
        <begin position="8"/>
        <end position="312"/>
    </location>
</feature>
<accession>A0A934U350</accession>
<feature type="binding site" evidence="9">
    <location>
        <position position="273"/>
    </location>
    <ligand>
        <name>D-dopa</name>
        <dbReference type="ChEBI" id="CHEBI:149689"/>
    </ligand>
</feature>
<dbReference type="Gene3D" id="3.30.9.10">
    <property type="entry name" value="D-Amino Acid Oxidase, subunit A, domain 2"/>
    <property type="match status" value="1"/>
</dbReference>
<evidence type="ECO:0000313" key="11">
    <source>
        <dbReference type="EMBL" id="MBJ8338628.1"/>
    </source>
</evidence>
<comment type="cofactor">
    <cofactor evidence="1 9">
        <name>FAD</name>
        <dbReference type="ChEBI" id="CHEBI:57692"/>
    </cofactor>
</comment>
<comment type="similarity">
    <text evidence="2">Belongs to the DAMOX/DASOX family.</text>
</comment>
<dbReference type="Gene3D" id="3.40.50.720">
    <property type="entry name" value="NAD(P)-binding Rossmann-like Domain"/>
    <property type="match status" value="1"/>
</dbReference>
<evidence type="ECO:0000256" key="8">
    <source>
        <dbReference type="ARBA" id="ARBA00049547"/>
    </source>
</evidence>
<feature type="binding site" evidence="9">
    <location>
        <begin position="298"/>
        <end position="303"/>
    </location>
    <ligand>
        <name>FAD</name>
        <dbReference type="ChEBI" id="CHEBI:57692"/>
    </ligand>
</feature>
<organism evidence="11 12">
    <name type="scientific">Antrihabitans stalagmiti</name>
    <dbReference type="NCBI Taxonomy" id="2799499"/>
    <lineage>
        <taxon>Bacteria</taxon>
        <taxon>Bacillati</taxon>
        <taxon>Actinomycetota</taxon>
        <taxon>Actinomycetes</taxon>
        <taxon>Mycobacteriales</taxon>
        <taxon>Nocardiaceae</taxon>
        <taxon>Antrihabitans</taxon>
    </lineage>
</organism>
<dbReference type="InterPro" id="IPR023209">
    <property type="entry name" value="DAO"/>
</dbReference>
<evidence type="ECO:0000256" key="6">
    <source>
        <dbReference type="ARBA" id="ARBA00039101"/>
    </source>
</evidence>
<feature type="binding site" evidence="9">
    <location>
        <position position="299"/>
    </location>
    <ligand>
        <name>D-dopa</name>
        <dbReference type="ChEBI" id="CHEBI:149689"/>
    </ligand>
</feature>
<dbReference type="EMBL" id="JAEMNV010000002">
    <property type="protein sequence ID" value="MBJ8338628.1"/>
    <property type="molecule type" value="Genomic_DNA"/>
</dbReference>
<comment type="catalytic activity">
    <reaction evidence="8">
        <text>a D-alpha-amino acid + O2 + H2O = a 2-oxocarboxylate + H2O2 + NH4(+)</text>
        <dbReference type="Rhea" id="RHEA:21816"/>
        <dbReference type="ChEBI" id="CHEBI:15377"/>
        <dbReference type="ChEBI" id="CHEBI:15379"/>
        <dbReference type="ChEBI" id="CHEBI:16240"/>
        <dbReference type="ChEBI" id="CHEBI:28938"/>
        <dbReference type="ChEBI" id="CHEBI:35179"/>
        <dbReference type="ChEBI" id="CHEBI:59871"/>
        <dbReference type="EC" id="1.4.3.3"/>
    </reaction>
    <physiologicalReaction direction="left-to-right" evidence="8">
        <dbReference type="Rhea" id="RHEA:21817"/>
    </physiologicalReaction>
</comment>
<dbReference type="GO" id="GO:0019478">
    <property type="term" value="P:D-amino acid catabolic process"/>
    <property type="evidence" value="ECO:0007669"/>
    <property type="project" value="TreeGrafter"/>
</dbReference>
<reference evidence="11" key="1">
    <citation type="submission" date="2020-12" db="EMBL/GenBank/DDBJ databases">
        <title>Antrihabitans popcorni sp. nov. and Antrihabitans auranticaus sp. nov., isolated from a larva cave.</title>
        <authorList>
            <person name="Lee S.D."/>
            <person name="Kim I.S."/>
        </authorList>
    </citation>
    <scope>NUCLEOTIDE SEQUENCE</scope>
    <source>
        <strain evidence="11">YC3-6</strain>
    </source>
</reference>
<evidence type="ECO:0000256" key="5">
    <source>
        <dbReference type="ARBA" id="ARBA00023002"/>
    </source>
</evidence>
<dbReference type="RefSeq" id="WP_199703296.1">
    <property type="nucleotide sequence ID" value="NZ_JAEMNV010000002.1"/>
</dbReference>
<evidence type="ECO:0000256" key="7">
    <source>
        <dbReference type="ARBA" id="ARBA00039751"/>
    </source>
</evidence>
<protein>
    <recommendedName>
        <fullName evidence="7">D-amino-acid oxidase</fullName>
        <ecNumber evidence="6">1.4.3.3</ecNumber>
    </recommendedName>
</protein>
<evidence type="ECO:0000256" key="9">
    <source>
        <dbReference type="PIRSR" id="PIRSR000189-1"/>
    </source>
</evidence>